<comment type="subcellular location">
    <subcellularLocation>
        <location evidence="1">Cell membrane</location>
        <topology evidence="1">Single-pass membrane protein</topology>
    </subcellularLocation>
</comment>
<dbReference type="GO" id="GO:0004674">
    <property type="term" value="F:protein serine/threonine kinase activity"/>
    <property type="evidence" value="ECO:0007669"/>
    <property type="project" value="UniProtKB-EC"/>
</dbReference>
<dbReference type="InterPro" id="IPR002182">
    <property type="entry name" value="NB-ARC"/>
</dbReference>
<dbReference type="InterPro" id="IPR017441">
    <property type="entry name" value="Protein_kinase_ATP_BS"/>
</dbReference>
<dbReference type="GO" id="GO:0005524">
    <property type="term" value="F:ATP binding"/>
    <property type="evidence" value="ECO:0007669"/>
    <property type="project" value="UniProtKB-UniRule"/>
</dbReference>
<dbReference type="STRING" id="4572.M8A999"/>
<reference evidence="13" key="1">
    <citation type="journal article" date="2013" name="Nature">
        <title>Draft genome of the wheat A-genome progenitor Triticum urartu.</title>
        <authorList>
            <person name="Ling H.Q."/>
            <person name="Zhao S."/>
            <person name="Liu D."/>
            <person name="Wang J."/>
            <person name="Sun H."/>
            <person name="Zhang C."/>
            <person name="Fan H."/>
            <person name="Li D."/>
            <person name="Dong L."/>
            <person name="Tao Y."/>
            <person name="Gao C."/>
            <person name="Wu H."/>
            <person name="Li Y."/>
            <person name="Cui Y."/>
            <person name="Guo X."/>
            <person name="Zheng S."/>
            <person name="Wang B."/>
            <person name="Yu K."/>
            <person name="Liang Q."/>
            <person name="Yang W."/>
            <person name="Lou X."/>
            <person name="Chen J."/>
            <person name="Feng M."/>
            <person name="Jian J."/>
            <person name="Zhang X."/>
            <person name="Luo G."/>
            <person name="Jiang Y."/>
            <person name="Liu J."/>
            <person name="Wang Z."/>
            <person name="Sha Y."/>
            <person name="Zhang B."/>
            <person name="Wu H."/>
            <person name="Tang D."/>
            <person name="Shen Q."/>
            <person name="Xue P."/>
            <person name="Zou S."/>
            <person name="Wang X."/>
            <person name="Liu X."/>
            <person name="Wang F."/>
            <person name="Yang Y."/>
            <person name="An X."/>
            <person name="Dong Z."/>
            <person name="Zhang K."/>
            <person name="Zhang X."/>
            <person name="Luo M.C."/>
            <person name="Dvorak J."/>
            <person name="Tong Y."/>
            <person name="Wang J."/>
            <person name="Yang H."/>
            <person name="Li Z."/>
            <person name="Wang D."/>
            <person name="Zhang A."/>
            <person name="Wang J."/>
        </authorList>
    </citation>
    <scope>NUCLEOTIDE SEQUENCE</scope>
</reference>
<dbReference type="InterPro" id="IPR050823">
    <property type="entry name" value="Plant_Ser_Thr_Prot_Kinase"/>
</dbReference>
<evidence type="ECO:0000259" key="12">
    <source>
        <dbReference type="PROSITE" id="PS50011"/>
    </source>
</evidence>
<evidence type="ECO:0000256" key="5">
    <source>
        <dbReference type="ARBA" id="ARBA00022741"/>
    </source>
</evidence>
<keyword evidence="7" id="KW-0611">Plant defense</keyword>
<dbReference type="InterPro" id="IPR032675">
    <property type="entry name" value="LRR_dom_sf"/>
</dbReference>
<evidence type="ECO:0000256" key="4">
    <source>
        <dbReference type="ARBA" id="ARBA00022737"/>
    </source>
</evidence>
<proteinExistence type="predicted"/>
<dbReference type="OMA" id="MSISCNG"/>
<evidence type="ECO:0000256" key="2">
    <source>
        <dbReference type="ARBA" id="ARBA00012513"/>
    </source>
</evidence>
<dbReference type="InterPro" id="IPR058922">
    <property type="entry name" value="WHD_DRP"/>
</dbReference>
<evidence type="ECO:0000256" key="11">
    <source>
        <dbReference type="SAM" id="MobiDB-lite"/>
    </source>
</evidence>
<sequence>MEDPVTASLGPIGRLLRRLHSLDASQQPLPEGLSANGVRLLKEGLEGLCDHLKGLPEADLDPGFTPKWWAKEVRELAYDSEDFFDEVMQSGAGGGIARSAPLSTIFGVTSKRKRRLPQIAQDFSHLMARVDDARERCKIFQLAPETAIKSDHGQASTSRHTPGLSIDLPVSTAGRSLVGVEEPMKKLVNLLALGDDQQKQLKAIPIFGSAGVGKTTVARAIYHQFGEEFQCRAFVRVSRNPDMRRLLTSILSQIKAPGAHTFSDAQDLIDCIIKHLHQKRYFIVVDDLWAASVWDIISRAFPYGDCCSRILTTTQIEDVALACSGYESEYIFNLEPLINDESRKLFFDTVFGSECEGGCPKEFEVVVDRIIRKCGGLPLSTLNIASLLLPSKPNPAFQQWEKVESSLPSTLRTNPTSNGMKDVIILVYDKLPLHLKTCLLYVGMYPEGYTISKGDLEKQWVAESFVSDTEHGYFNELLRRGMIQPVDTNYHGEVLSCTVNHMVLDLIRHKSMENNFIITVNYLESTIGLPDKARRLSIQFGGAKSVKIPESIRMSQVRSLFFCGFSGCVPSILDYGLLRVLILHIWADQDKMSFDLTGIGELCRLRYIQVECNITVNLPDKIQGLRYLETLQIDGRLSAVPSDIGNLEKLRHLRLPNQANVRDLGGLVNLEDLHLTCSTVHPVDNLEDNMKYLGTVLEKLSNLKSLTLTSLGSSPVNTSRMSISCNGLSSVSPSPAHLERLELLPRICIFPSLPKWFKTLSKLCSLKVAVREFSNSDIDIVKGLPALTALSLYIRTAPAERIVFSKAGFSALKYLKLKCSEPLLKFEAGAMPNLWKLNLVFNAHEVQHDAAPICIEHLAGLKEISAKIVGAVAAGTESALGIYVRNDPKNPKINDQLVNWKFFEDEDRIMAPPRHAGPIIEELGEILEENTEYEYEGEDENRQQPDSGISTLLESPPAPPWRPPDRRYGWRILSVWARARPTMKTGPQTILKAAYEGSDSLPWWHHLAPSNTDNGQLTIAFFIQSLVVVQNFLYKGMFSRSRRKHESSLTASSSPTFLASRLTGGSSQTFSASKPSSVNTFSSANTSSSANTGCEIVQSAKVKAFSYNALRFATRNFSPDSVLGEGGFGSVYKGWLDERTLSACQPGTGIPVAVKKLNQEGFQGHGEWLAEINYLGRLCHPNLLKLIGYCIDDEYRVLVYEWMPRGSLDNHLFRRGFEPLSWNIRMKVALGAAKGLAYLHNAEVNVIYRDFKPSHILLDTDYTAKLSDFGLAKDGPVGEDSHVTTRVMGTYGYAAPEYVSTGHLTAKCDVYGFGVVLLEMMCGRRALDTNRPQAERSLVEWARPYLTSKRKIFRVVDIKLGGQYSLNGARKIGNLAVACLHVEPNMRPTMDYVVSVLEGVQDSSDPRKKQAVEKHQEPKSAGRMTPPSANTRTSEQPRV</sequence>
<dbReference type="Gene3D" id="1.20.5.4130">
    <property type="match status" value="1"/>
</dbReference>
<evidence type="ECO:0000256" key="1">
    <source>
        <dbReference type="ARBA" id="ARBA00004162"/>
    </source>
</evidence>
<dbReference type="Gene3D" id="3.40.50.300">
    <property type="entry name" value="P-loop containing nucleotide triphosphate hydrolases"/>
    <property type="match status" value="1"/>
</dbReference>
<dbReference type="PRINTS" id="PR00364">
    <property type="entry name" value="DISEASERSIST"/>
</dbReference>
<feature type="compositionally biased region" description="Polar residues" evidence="11">
    <location>
        <begin position="944"/>
        <end position="953"/>
    </location>
</feature>
<evidence type="ECO:0000256" key="7">
    <source>
        <dbReference type="ARBA" id="ARBA00022821"/>
    </source>
</evidence>
<dbReference type="GO" id="GO:0042742">
    <property type="term" value="P:defense response to bacterium"/>
    <property type="evidence" value="ECO:0007669"/>
    <property type="project" value="UniProtKB-ARBA"/>
</dbReference>
<dbReference type="eggNOG" id="KOG1187">
    <property type="taxonomic scope" value="Eukaryota"/>
</dbReference>
<dbReference type="InterPro" id="IPR027417">
    <property type="entry name" value="P-loop_NTPase"/>
</dbReference>
<feature type="compositionally biased region" description="Polar residues" evidence="11">
    <location>
        <begin position="1427"/>
        <end position="1439"/>
    </location>
</feature>
<dbReference type="FunFam" id="1.10.10.10:FF:000322">
    <property type="entry name" value="Probable disease resistance protein At1g63360"/>
    <property type="match status" value="1"/>
</dbReference>
<dbReference type="PANTHER" id="PTHR45621">
    <property type="entry name" value="OS01G0588500 PROTEIN-RELATED"/>
    <property type="match status" value="1"/>
</dbReference>
<dbReference type="InterPro" id="IPR055414">
    <property type="entry name" value="LRR_R13L4/SHOC2-like"/>
</dbReference>
<gene>
    <name evidence="13" type="ORF">TRIUR3_02413</name>
</gene>
<dbReference type="InterPro" id="IPR036388">
    <property type="entry name" value="WH-like_DNA-bd_sf"/>
</dbReference>
<dbReference type="SUPFAM" id="SSF52540">
    <property type="entry name" value="P-loop containing nucleoside triphosphate hydrolases"/>
    <property type="match status" value="1"/>
</dbReference>
<feature type="domain" description="Protein kinase" evidence="12">
    <location>
        <begin position="1117"/>
        <end position="1400"/>
    </location>
</feature>
<dbReference type="SUPFAM" id="SSF56112">
    <property type="entry name" value="Protein kinase-like (PK-like)"/>
    <property type="match status" value="1"/>
</dbReference>
<dbReference type="eggNOG" id="KOG4658">
    <property type="taxonomic scope" value="Eukaryota"/>
</dbReference>
<evidence type="ECO:0000256" key="3">
    <source>
        <dbReference type="ARBA" id="ARBA00022679"/>
    </source>
</evidence>
<dbReference type="OrthoDB" id="636908at2759"/>
<evidence type="ECO:0000256" key="8">
    <source>
        <dbReference type="ARBA" id="ARBA00022840"/>
    </source>
</evidence>
<keyword evidence="6 13" id="KW-0418">Kinase</keyword>
<dbReference type="PROSITE" id="PS50011">
    <property type="entry name" value="PROTEIN_KINASE_DOM"/>
    <property type="match status" value="1"/>
</dbReference>
<evidence type="ECO:0000256" key="10">
    <source>
        <dbReference type="ARBA" id="ARBA00048679"/>
    </source>
</evidence>
<dbReference type="GO" id="GO:0009626">
    <property type="term" value="P:plant-type hypersensitive response"/>
    <property type="evidence" value="ECO:0007669"/>
    <property type="project" value="UniProtKB-ARBA"/>
</dbReference>
<feature type="region of interest" description="Disordered" evidence="11">
    <location>
        <begin position="1067"/>
        <end position="1090"/>
    </location>
</feature>
<dbReference type="InterPro" id="IPR011009">
    <property type="entry name" value="Kinase-like_dom_sf"/>
</dbReference>
<dbReference type="GO" id="GO:0005886">
    <property type="term" value="C:plasma membrane"/>
    <property type="evidence" value="ECO:0007669"/>
    <property type="project" value="UniProtKB-SubCell"/>
</dbReference>
<evidence type="ECO:0000256" key="9">
    <source>
        <dbReference type="ARBA" id="ARBA00047899"/>
    </source>
</evidence>
<dbReference type="Pfam" id="PF23559">
    <property type="entry name" value="WHD_DRP"/>
    <property type="match status" value="1"/>
</dbReference>
<accession>M8A999</accession>
<keyword evidence="4" id="KW-0677">Repeat</keyword>
<dbReference type="PROSITE" id="PS00107">
    <property type="entry name" value="PROTEIN_KINASE_ATP"/>
    <property type="match status" value="1"/>
</dbReference>
<feature type="compositionally biased region" description="Basic and acidic residues" evidence="11">
    <location>
        <begin position="1404"/>
        <end position="1420"/>
    </location>
</feature>
<comment type="catalytic activity">
    <reaction evidence="10">
        <text>L-seryl-[protein] + ATP = O-phospho-L-seryl-[protein] + ADP + H(+)</text>
        <dbReference type="Rhea" id="RHEA:17989"/>
        <dbReference type="Rhea" id="RHEA-COMP:9863"/>
        <dbReference type="Rhea" id="RHEA-COMP:11604"/>
        <dbReference type="ChEBI" id="CHEBI:15378"/>
        <dbReference type="ChEBI" id="CHEBI:29999"/>
        <dbReference type="ChEBI" id="CHEBI:30616"/>
        <dbReference type="ChEBI" id="CHEBI:83421"/>
        <dbReference type="ChEBI" id="CHEBI:456216"/>
        <dbReference type="EC" id="2.7.11.1"/>
    </reaction>
</comment>
<dbReference type="EMBL" id="KD003148">
    <property type="protein sequence ID" value="EMS68656.1"/>
    <property type="molecule type" value="Genomic_DNA"/>
</dbReference>
<dbReference type="Gene3D" id="1.10.510.10">
    <property type="entry name" value="Transferase(Phosphotransferase) domain 1"/>
    <property type="match status" value="1"/>
</dbReference>
<dbReference type="Pfam" id="PF00931">
    <property type="entry name" value="NB-ARC"/>
    <property type="match status" value="1"/>
</dbReference>
<dbReference type="Gene3D" id="1.10.10.10">
    <property type="entry name" value="Winged helix-like DNA-binding domain superfamily/Winged helix DNA-binding domain"/>
    <property type="match status" value="1"/>
</dbReference>
<dbReference type="InterPro" id="IPR000719">
    <property type="entry name" value="Prot_kinase_dom"/>
</dbReference>
<dbReference type="FunFam" id="3.30.200.20:FF:000228">
    <property type="entry name" value="Serine/threonine-protein kinase BIK1"/>
    <property type="match status" value="1"/>
</dbReference>
<dbReference type="FunFam" id="1.10.510.10:FF:000095">
    <property type="entry name" value="protein STRUBBELIG-RECEPTOR FAMILY 8"/>
    <property type="match status" value="1"/>
</dbReference>
<dbReference type="SUPFAM" id="SSF52058">
    <property type="entry name" value="L domain-like"/>
    <property type="match status" value="1"/>
</dbReference>
<dbReference type="Gene3D" id="3.30.200.20">
    <property type="entry name" value="Phosphorylase Kinase, domain 1"/>
    <property type="match status" value="1"/>
</dbReference>
<name>M8A999_TRIUA</name>
<dbReference type="Pfam" id="PF00069">
    <property type="entry name" value="Pkinase"/>
    <property type="match status" value="1"/>
</dbReference>
<dbReference type="Gene3D" id="3.80.10.10">
    <property type="entry name" value="Ribonuclease Inhibitor"/>
    <property type="match status" value="1"/>
</dbReference>
<protein>
    <recommendedName>
        <fullName evidence="2">non-specific serine/threonine protein kinase</fullName>
        <ecNumber evidence="2">2.7.11.1</ecNumber>
    </recommendedName>
</protein>
<dbReference type="GO" id="GO:0043531">
    <property type="term" value="F:ADP binding"/>
    <property type="evidence" value="ECO:0007669"/>
    <property type="project" value="InterPro"/>
</dbReference>
<feature type="compositionally biased region" description="Low complexity" evidence="11">
    <location>
        <begin position="1076"/>
        <end position="1090"/>
    </location>
</feature>
<organism evidence="13">
    <name type="scientific">Triticum urartu</name>
    <name type="common">Red wild einkorn</name>
    <name type="synonym">Crithodium urartu</name>
    <dbReference type="NCBI Taxonomy" id="4572"/>
    <lineage>
        <taxon>Eukaryota</taxon>
        <taxon>Viridiplantae</taxon>
        <taxon>Streptophyta</taxon>
        <taxon>Embryophyta</taxon>
        <taxon>Tracheophyta</taxon>
        <taxon>Spermatophyta</taxon>
        <taxon>Magnoliopsida</taxon>
        <taxon>Liliopsida</taxon>
        <taxon>Poales</taxon>
        <taxon>Poaceae</taxon>
        <taxon>BOP clade</taxon>
        <taxon>Pooideae</taxon>
        <taxon>Triticodae</taxon>
        <taxon>Triticeae</taxon>
        <taxon>Triticinae</taxon>
        <taxon>Triticum</taxon>
    </lineage>
</organism>
<keyword evidence="3" id="KW-0808">Transferase</keyword>
<comment type="catalytic activity">
    <reaction evidence="9">
        <text>L-threonyl-[protein] + ATP = O-phospho-L-threonyl-[protein] + ADP + H(+)</text>
        <dbReference type="Rhea" id="RHEA:46608"/>
        <dbReference type="Rhea" id="RHEA-COMP:11060"/>
        <dbReference type="Rhea" id="RHEA-COMP:11605"/>
        <dbReference type="ChEBI" id="CHEBI:15378"/>
        <dbReference type="ChEBI" id="CHEBI:30013"/>
        <dbReference type="ChEBI" id="CHEBI:30616"/>
        <dbReference type="ChEBI" id="CHEBI:61977"/>
        <dbReference type="ChEBI" id="CHEBI:456216"/>
        <dbReference type="EC" id="2.7.11.1"/>
    </reaction>
</comment>
<feature type="region of interest" description="Disordered" evidence="11">
    <location>
        <begin position="933"/>
        <end position="960"/>
    </location>
</feature>
<feature type="region of interest" description="Disordered" evidence="11">
    <location>
        <begin position="1401"/>
        <end position="1439"/>
    </location>
</feature>
<dbReference type="GO" id="GO:0002758">
    <property type="term" value="P:innate immune response-activating signaling pathway"/>
    <property type="evidence" value="ECO:0007669"/>
    <property type="project" value="UniProtKB-ARBA"/>
</dbReference>
<evidence type="ECO:0000256" key="6">
    <source>
        <dbReference type="ARBA" id="ARBA00022777"/>
    </source>
</evidence>
<keyword evidence="8" id="KW-0067">ATP-binding</keyword>
<dbReference type="Pfam" id="PF23598">
    <property type="entry name" value="LRR_14"/>
    <property type="match status" value="1"/>
</dbReference>
<dbReference type="EC" id="2.7.11.1" evidence="2"/>
<keyword evidence="5" id="KW-0547">Nucleotide-binding</keyword>
<evidence type="ECO:0000313" key="13">
    <source>
        <dbReference type="EMBL" id="EMS68656.1"/>
    </source>
</evidence>